<dbReference type="InterPro" id="IPR004143">
    <property type="entry name" value="BPL_LPL_catalytic"/>
</dbReference>
<dbReference type="InterPro" id="IPR045864">
    <property type="entry name" value="aa-tRNA-synth_II/BPL/LPL"/>
</dbReference>
<dbReference type="EMBL" id="JAHWDQ010000004">
    <property type="protein sequence ID" value="MBW2942224.1"/>
    <property type="molecule type" value="Genomic_DNA"/>
</dbReference>
<feature type="domain" description="BPL/LPL catalytic" evidence="1">
    <location>
        <begin position="33"/>
        <end position="227"/>
    </location>
</feature>
<keyword evidence="3" id="KW-1185">Reference proteome</keyword>
<dbReference type="InterPro" id="IPR050664">
    <property type="entry name" value="Octanoyltrans_LipM/LipL"/>
</dbReference>
<name>A0ABS6VW36_9GAMM</name>
<dbReference type="Gene3D" id="3.30.930.10">
    <property type="entry name" value="Bira Bifunctional Protein, Domain 2"/>
    <property type="match status" value="1"/>
</dbReference>
<organism evidence="2 3">
    <name type="scientific">Zhongshania aquimaris</name>
    <dbReference type="NCBI Taxonomy" id="2857107"/>
    <lineage>
        <taxon>Bacteria</taxon>
        <taxon>Pseudomonadati</taxon>
        <taxon>Pseudomonadota</taxon>
        <taxon>Gammaproteobacteria</taxon>
        <taxon>Cellvibrionales</taxon>
        <taxon>Spongiibacteraceae</taxon>
        <taxon>Zhongshania</taxon>
    </lineage>
</organism>
<reference evidence="2" key="1">
    <citation type="submission" date="2021-07" db="EMBL/GenBank/DDBJ databases">
        <title>Zhongshania sp. CAU 1632 isolated from seawater.</title>
        <authorList>
            <person name="Kim W."/>
        </authorList>
    </citation>
    <scope>NUCLEOTIDE SEQUENCE</scope>
    <source>
        <strain evidence="2">CAU 1632</strain>
    </source>
</reference>
<evidence type="ECO:0000259" key="1">
    <source>
        <dbReference type="PROSITE" id="PS51733"/>
    </source>
</evidence>
<accession>A0ABS6VW36</accession>
<dbReference type="SUPFAM" id="SSF55681">
    <property type="entry name" value="Class II aaRS and biotin synthetases"/>
    <property type="match status" value="1"/>
</dbReference>
<dbReference type="PANTHER" id="PTHR43679">
    <property type="entry name" value="OCTANOYLTRANSFERASE LIPM-RELATED"/>
    <property type="match status" value="1"/>
</dbReference>
<gene>
    <name evidence="2" type="ORF">KXJ70_15620</name>
</gene>
<evidence type="ECO:0000313" key="2">
    <source>
        <dbReference type="EMBL" id="MBW2942224.1"/>
    </source>
</evidence>
<proteinExistence type="predicted"/>
<evidence type="ECO:0000313" key="3">
    <source>
        <dbReference type="Proteomes" id="UP001166291"/>
    </source>
</evidence>
<dbReference type="Proteomes" id="UP001166291">
    <property type="component" value="Unassembled WGS sequence"/>
</dbReference>
<dbReference type="PANTHER" id="PTHR43679:SF2">
    <property type="entry name" value="OCTANOYL-[GCVH]:PROTEIN N-OCTANOYLTRANSFERASE"/>
    <property type="match status" value="1"/>
</dbReference>
<comment type="caution">
    <text evidence="2">The sequence shown here is derived from an EMBL/GenBank/DDBJ whole genome shotgun (WGS) entry which is preliminary data.</text>
</comment>
<dbReference type="Pfam" id="PF21948">
    <property type="entry name" value="LplA-B_cat"/>
    <property type="match status" value="1"/>
</dbReference>
<sequence length="242" mass="26497">MNDLSWDIDYAILPVPAELGLARDEEYFAACAKNATAVMRVWRCEQALIASSKEQRATNFSAACAQLAARDWPVHVRRTGGSCVPQGPGVLNFSMIYPAPVTEGIDGSYDLLCKFLIGLFSQLGINAEVGDVPGSFCDGRFNLQVDGQKIVGTAQRRKPIKQTENVAVLAHACILLDLDLDMATGGINQLYELIGDQTRFELGACTTVRQLMGERYQGVEEIGELLRSYFIKSFNTPLGEQP</sequence>
<protein>
    <recommendedName>
        <fullName evidence="1">BPL/LPL catalytic domain-containing protein</fullName>
    </recommendedName>
</protein>
<dbReference type="PROSITE" id="PS51733">
    <property type="entry name" value="BPL_LPL_CATALYTIC"/>
    <property type="match status" value="1"/>
</dbReference>